<evidence type="ECO:0000256" key="12">
    <source>
        <dbReference type="PIRSR" id="PIRSR005461-1"/>
    </source>
</evidence>
<dbReference type="SUPFAM" id="SSF53335">
    <property type="entry name" value="S-adenosyl-L-methionine-dependent methyltransferases"/>
    <property type="match status" value="1"/>
</dbReference>
<dbReference type="InterPro" id="IPR029063">
    <property type="entry name" value="SAM-dependent_MTases_sf"/>
</dbReference>
<dbReference type="PIRSF" id="PIRSF005461">
    <property type="entry name" value="23S_rRNA_mtase"/>
    <property type="match status" value="1"/>
</dbReference>
<dbReference type="STRING" id="51642.NSMM_370061"/>
<evidence type="ECO:0000256" key="4">
    <source>
        <dbReference type="ARBA" id="ARBA00022691"/>
    </source>
</evidence>
<feature type="binding site" evidence="11">
    <location>
        <position position="121"/>
    </location>
    <ligand>
        <name>S-adenosyl-L-methionine</name>
        <dbReference type="ChEBI" id="CHEBI:59789"/>
    </ligand>
</feature>
<dbReference type="RefSeq" id="WP_090285424.1">
    <property type="nucleotide sequence ID" value="NZ_FMWO01000044.1"/>
</dbReference>
<dbReference type="GO" id="GO:0008650">
    <property type="term" value="F:rRNA (uridine-2'-O-)-methyltransferase activity"/>
    <property type="evidence" value="ECO:0007669"/>
    <property type="project" value="UniProtKB-UniRule"/>
</dbReference>
<keyword evidence="2 11" id="KW-0489">Methyltransferase</keyword>
<dbReference type="Gene3D" id="3.40.50.150">
    <property type="entry name" value="Vaccinia Virus protein VP39"/>
    <property type="match status" value="1"/>
</dbReference>
<dbReference type="OrthoDB" id="9790080at2"/>
<evidence type="ECO:0000259" key="13">
    <source>
        <dbReference type="Pfam" id="PF01728"/>
    </source>
</evidence>
<evidence type="ECO:0000313" key="15">
    <source>
        <dbReference type="Proteomes" id="UP000198729"/>
    </source>
</evidence>
<feature type="binding site" evidence="11">
    <location>
        <position position="96"/>
    </location>
    <ligand>
        <name>S-adenosyl-L-methionine</name>
        <dbReference type="ChEBI" id="CHEBI:59789"/>
    </ligand>
</feature>
<comment type="catalytic activity">
    <reaction evidence="10 11">
        <text>uridine(2552) in 23S rRNA + S-adenosyl-L-methionine = 2'-O-methyluridine(2552) in 23S rRNA + S-adenosyl-L-homocysteine + H(+)</text>
        <dbReference type="Rhea" id="RHEA:42720"/>
        <dbReference type="Rhea" id="RHEA-COMP:10202"/>
        <dbReference type="Rhea" id="RHEA-COMP:10203"/>
        <dbReference type="ChEBI" id="CHEBI:15378"/>
        <dbReference type="ChEBI" id="CHEBI:57856"/>
        <dbReference type="ChEBI" id="CHEBI:59789"/>
        <dbReference type="ChEBI" id="CHEBI:65315"/>
        <dbReference type="ChEBI" id="CHEBI:74478"/>
        <dbReference type="EC" id="2.1.1.166"/>
    </reaction>
</comment>
<keyword evidence="15" id="KW-1185">Reference proteome</keyword>
<dbReference type="EMBL" id="FMWO01000044">
    <property type="protein sequence ID" value="SCZ85282.1"/>
    <property type="molecule type" value="Genomic_DNA"/>
</dbReference>
<evidence type="ECO:0000256" key="8">
    <source>
        <dbReference type="ARBA" id="ARBA00041995"/>
    </source>
</evidence>
<dbReference type="Proteomes" id="UP000198729">
    <property type="component" value="Unassembled WGS sequence"/>
</dbReference>
<dbReference type="GO" id="GO:0005737">
    <property type="term" value="C:cytoplasm"/>
    <property type="evidence" value="ECO:0007669"/>
    <property type="project" value="UniProtKB-SubCell"/>
</dbReference>
<comment type="function">
    <text evidence="5 11">Specifically methylates the uridine in position 2552 of 23S rRNA at the 2'-O position of the ribose in the fully assembled 50S ribosomal subunit.</text>
</comment>
<keyword evidence="1 11" id="KW-0698">rRNA processing</keyword>
<evidence type="ECO:0000256" key="3">
    <source>
        <dbReference type="ARBA" id="ARBA00022679"/>
    </source>
</evidence>
<evidence type="ECO:0000256" key="7">
    <source>
        <dbReference type="ARBA" id="ARBA00041129"/>
    </source>
</evidence>
<dbReference type="AlphaFoldDB" id="A0A1G5SDR9"/>
<evidence type="ECO:0000256" key="1">
    <source>
        <dbReference type="ARBA" id="ARBA00022552"/>
    </source>
</evidence>
<evidence type="ECO:0000256" key="5">
    <source>
        <dbReference type="ARBA" id="ARBA00037569"/>
    </source>
</evidence>
<evidence type="ECO:0000256" key="10">
    <source>
        <dbReference type="ARBA" id="ARBA00048970"/>
    </source>
</evidence>
<gene>
    <name evidence="11 14" type="primary">rrmJ</name>
    <name evidence="11" type="synonym">ftsJ</name>
    <name evidence="11" type="synonym">rlmE</name>
    <name evidence="14" type="ORF">NSMM_370061</name>
</gene>
<protein>
    <recommendedName>
        <fullName evidence="7 11">Ribosomal RNA large subunit methyltransferase E</fullName>
        <ecNumber evidence="6 11">2.1.1.166</ecNumber>
    </recommendedName>
    <alternativeName>
        <fullName evidence="9 11">23S rRNA Um2552 methyltransferase</fullName>
    </alternativeName>
    <alternativeName>
        <fullName evidence="8 11">rRNA (uridine-2'-O-)-methyltransferase</fullName>
    </alternativeName>
</protein>
<feature type="active site" description="Proton acceptor" evidence="11 12">
    <location>
        <position position="161"/>
    </location>
</feature>
<evidence type="ECO:0000256" key="11">
    <source>
        <dbReference type="HAMAP-Rule" id="MF_01547"/>
    </source>
</evidence>
<keyword evidence="4 11" id="KW-0949">S-adenosyl-L-methionine</keyword>
<evidence type="ECO:0000256" key="6">
    <source>
        <dbReference type="ARBA" id="ARBA00038861"/>
    </source>
</evidence>
<evidence type="ECO:0000256" key="9">
    <source>
        <dbReference type="ARBA" id="ARBA00042745"/>
    </source>
</evidence>
<evidence type="ECO:0000256" key="2">
    <source>
        <dbReference type="ARBA" id="ARBA00022603"/>
    </source>
</evidence>
<name>A0A1G5SDR9_9PROT</name>
<feature type="binding site" evidence="11">
    <location>
        <position position="62"/>
    </location>
    <ligand>
        <name>S-adenosyl-L-methionine</name>
        <dbReference type="ChEBI" id="CHEBI:59789"/>
    </ligand>
</feature>
<dbReference type="HAMAP" id="MF_01547">
    <property type="entry name" value="RNA_methyltr_E"/>
    <property type="match status" value="1"/>
</dbReference>
<comment type="similarity">
    <text evidence="11">Belongs to the class I-like SAM-binding methyltransferase superfamily. RNA methyltransferase RlmE family.</text>
</comment>
<keyword evidence="11" id="KW-0963">Cytoplasm</keyword>
<accession>A0A1G5SDR9</accession>
<dbReference type="FunFam" id="3.40.50.150:FF:000005">
    <property type="entry name" value="Ribosomal RNA large subunit methyltransferase E"/>
    <property type="match status" value="1"/>
</dbReference>
<dbReference type="InterPro" id="IPR015507">
    <property type="entry name" value="rRNA-MeTfrase_E"/>
</dbReference>
<dbReference type="InterPro" id="IPR050082">
    <property type="entry name" value="RNA_methyltr_RlmE"/>
</dbReference>
<organism evidence="14 15">
    <name type="scientific">Nitrosomonas mobilis</name>
    <dbReference type="NCBI Taxonomy" id="51642"/>
    <lineage>
        <taxon>Bacteria</taxon>
        <taxon>Pseudomonadati</taxon>
        <taxon>Pseudomonadota</taxon>
        <taxon>Betaproteobacteria</taxon>
        <taxon>Nitrosomonadales</taxon>
        <taxon>Nitrosomonadaceae</taxon>
        <taxon>Nitrosomonas</taxon>
    </lineage>
</organism>
<dbReference type="PANTHER" id="PTHR10920:SF18">
    <property type="entry name" value="RRNA METHYLTRANSFERASE 2, MITOCHONDRIAL"/>
    <property type="match status" value="1"/>
</dbReference>
<reference evidence="14 15" key="1">
    <citation type="submission" date="2016-10" db="EMBL/GenBank/DDBJ databases">
        <authorList>
            <person name="de Groot N.N."/>
        </authorList>
    </citation>
    <scope>NUCLEOTIDE SEQUENCE [LARGE SCALE GENOMIC DNA]</scope>
    <source>
        <strain evidence="14">1</strain>
    </source>
</reference>
<dbReference type="PANTHER" id="PTHR10920">
    <property type="entry name" value="RIBOSOMAL RNA METHYLTRANSFERASE"/>
    <property type="match status" value="1"/>
</dbReference>
<feature type="domain" description="Ribosomal RNA methyltransferase FtsJ" evidence="13">
    <location>
        <begin position="28"/>
        <end position="204"/>
    </location>
</feature>
<sequence length="207" mass="22816">MKPAKTSKTWMAAHVNDSFVQQARQAGYRSRAAYKLLEIDARDRLFVPGMTVVDLGSTPGSWSQVALSAVGQKGRVIALDILPMQPIPGVVFIQGDFRENKVLTELEQTLAEKKVDLVISDMSPNLTGIHVSDQARSAYLAELALEFCDAHLNPGKSFLVKVFQGSGFESFRQLMQASFDKVVTVKPKASRDRSKEVYLLGRGKVIC</sequence>
<proteinExistence type="inferred from homology"/>
<evidence type="ECO:0000313" key="14">
    <source>
        <dbReference type="EMBL" id="SCZ85282.1"/>
    </source>
</evidence>
<dbReference type="Pfam" id="PF01728">
    <property type="entry name" value="FtsJ"/>
    <property type="match status" value="1"/>
</dbReference>
<feature type="binding site" evidence="11">
    <location>
        <position position="60"/>
    </location>
    <ligand>
        <name>S-adenosyl-L-methionine</name>
        <dbReference type="ChEBI" id="CHEBI:59789"/>
    </ligand>
</feature>
<feature type="binding site" evidence="11">
    <location>
        <position position="80"/>
    </location>
    <ligand>
        <name>S-adenosyl-L-methionine</name>
        <dbReference type="ChEBI" id="CHEBI:59789"/>
    </ligand>
</feature>
<dbReference type="EC" id="2.1.1.166" evidence="6 11"/>
<comment type="subcellular location">
    <subcellularLocation>
        <location evidence="11">Cytoplasm</location>
    </subcellularLocation>
</comment>
<keyword evidence="3 11" id="KW-0808">Transferase</keyword>
<dbReference type="InterPro" id="IPR002877">
    <property type="entry name" value="RNA_MeTrfase_FtsJ_dom"/>
</dbReference>